<protein>
    <recommendedName>
        <fullName evidence="3">DUF393 domain-containing protein</fullName>
    </recommendedName>
</protein>
<evidence type="ECO:0000313" key="2">
    <source>
        <dbReference type="Proteomes" id="UP000243688"/>
    </source>
</evidence>
<dbReference type="AlphaFoldDB" id="A0A2A6DYM4"/>
<dbReference type="SUPFAM" id="SSF52833">
    <property type="entry name" value="Thioredoxin-like"/>
    <property type="match status" value="1"/>
</dbReference>
<gene>
    <name evidence="1" type="ORF">BLM47_11385</name>
</gene>
<dbReference type="GO" id="GO:0015035">
    <property type="term" value="F:protein-disulfide reductase activity"/>
    <property type="evidence" value="ECO:0007669"/>
    <property type="project" value="InterPro"/>
</dbReference>
<organism evidence="1 2">
    <name type="scientific">Candidatus Reconcilbacillus cellulovorans</name>
    <dbReference type="NCBI Taxonomy" id="1906605"/>
    <lineage>
        <taxon>Bacteria</taxon>
        <taxon>Bacillati</taxon>
        <taxon>Bacillota</taxon>
        <taxon>Bacilli</taxon>
        <taxon>Bacillales</taxon>
        <taxon>Paenibacillaceae</taxon>
        <taxon>Candidatus Reconcilbacillus</taxon>
    </lineage>
</organism>
<reference evidence="1 2" key="1">
    <citation type="submission" date="2016-12" db="EMBL/GenBank/DDBJ databases">
        <title>Candidatus Reconcilibacillus cellulovorans genome.</title>
        <authorList>
            <person name="Kolinko S."/>
            <person name="Wu Y.-W."/>
            <person name="Tachea F."/>
            <person name="Denzel E."/>
            <person name="Hiras J."/>
            <person name="Baecker N."/>
            <person name="Chan L.J."/>
            <person name="Eichorst S.A."/>
            <person name="Frey D."/>
            <person name="Adams P.D."/>
            <person name="Pray T."/>
            <person name="Tanjore D."/>
            <person name="Petzold C.J."/>
            <person name="Gladden J.M."/>
            <person name="Simmons B.A."/>
            <person name="Singer S.W."/>
        </authorList>
    </citation>
    <scope>NUCLEOTIDE SEQUENCE [LARGE SCALE GENOMIC DNA]</scope>
    <source>
        <strain evidence="1">JTherm</strain>
    </source>
</reference>
<dbReference type="InterPro" id="IPR007263">
    <property type="entry name" value="DCC1-like"/>
</dbReference>
<proteinExistence type="predicted"/>
<dbReference type="Proteomes" id="UP000243688">
    <property type="component" value="Unassembled WGS sequence"/>
</dbReference>
<evidence type="ECO:0000313" key="1">
    <source>
        <dbReference type="EMBL" id="PDO09639.1"/>
    </source>
</evidence>
<evidence type="ECO:0008006" key="3">
    <source>
        <dbReference type="Google" id="ProtNLM"/>
    </source>
</evidence>
<sequence length="146" mass="16634">MKKPVFRQETIPMVIFYDGWCPFCTQQAKRLKKLDWFGLVDAVSFREPDVCRAYGLDPERAARRIQAIVGRSGKRVEGFAVVVRVACRIPLYWPLLPALLAIRAVGLGDVLYDRFAARRTLIVPTCAGETCIPHFGYLQQSKEMEK</sequence>
<dbReference type="Pfam" id="PF04134">
    <property type="entry name" value="DCC1-like"/>
    <property type="match status" value="1"/>
</dbReference>
<comment type="caution">
    <text evidence="1">The sequence shown here is derived from an EMBL/GenBank/DDBJ whole genome shotgun (WGS) entry which is preliminary data.</text>
</comment>
<accession>A0A2A6DYM4</accession>
<name>A0A2A6DYM4_9BACL</name>
<dbReference type="EMBL" id="MOXJ01000032">
    <property type="protein sequence ID" value="PDO09639.1"/>
    <property type="molecule type" value="Genomic_DNA"/>
</dbReference>
<dbReference type="InterPro" id="IPR036249">
    <property type="entry name" value="Thioredoxin-like_sf"/>
</dbReference>